<dbReference type="Pfam" id="PF00754">
    <property type="entry name" value="F5_F8_type_C"/>
    <property type="match status" value="1"/>
</dbReference>
<dbReference type="RefSeq" id="WP_379869619.1">
    <property type="nucleotide sequence ID" value="NZ_JBHTBH010000002.1"/>
</dbReference>
<dbReference type="SUPFAM" id="SSF50998">
    <property type="entry name" value="Quinoprotein alcohol dehydrogenase-like"/>
    <property type="match status" value="1"/>
</dbReference>
<feature type="domain" description="F5/8 type C" evidence="2">
    <location>
        <begin position="474"/>
        <end position="553"/>
    </location>
</feature>
<organism evidence="3 4">
    <name type="scientific">Marinactinospora rubrisoli</name>
    <dbReference type="NCBI Taxonomy" id="2715399"/>
    <lineage>
        <taxon>Bacteria</taxon>
        <taxon>Bacillati</taxon>
        <taxon>Actinomycetota</taxon>
        <taxon>Actinomycetes</taxon>
        <taxon>Streptosporangiales</taxon>
        <taxon>Nocardiopsidaceae</taxon>
        <taxon>Marinactinospora</taxon>
    </lineage>
</organism>
<evidence type="ECO:0000256" key="1">
    <source>
        <dbReference type="SAM" id="SignalP"/>
    </source>
</evidence>
<dbReference type="PROSITE" id="PS50022">
    <property type="entry name" value="FA58C_3"/>
    <property type="match status" value="1"/>
</dbReference>
<reference evidence="4" key="1">
    <citation type="journal article" date="2019" name="Int. J. Syst. Evol. Microbiol.">
        <title>The Global Catalogue of Microorganisms (GCM) 10K type strain sequencing project: providing services to taxonomists for standard genome sequencing and annotation.</title>
        <authorList>
            <consortium name="The Broad Institute Genomics Platform"/>
            <consortium name="The Broad Institute Genome Sequencing Center for Infectious Disease"/>
            <person name="Wu L."/>
            <person name="Ma J."/>
        </authorList>
    </citation>
    <scope>NUCLEOTIDE SEQUENCE [LARGE SCALE GENOMIC DNA]</scope>
    <source>
        <strain evidence="4">CGMCC 4.7382</strain>
    </source>
</reference>
<dbReference type="InterPro" id="IPR008979">
    <property type="entry name" value="Galactose-bd-like_sf"/>
</dbReference>
<dbReference type="Gene3D" id="2.60.120.260">
    <property type="entry name" value="Galactose-binding domain-like"/>
    <property type="match status" value="1"/>
</dbReference>
<keyword evidence="4" id="KW-1185">Reference proteome</keyword>
<dbReference type="InterPro" id="IPR000421">
    <property type="entry name" value="FA58C"/>
</dbReference>
<evidence type="ECO:0000313" key="3">
    <source>
        <dbReference type="EMBL" id="MFC7327366.1"/>
    </source>
</evidence>
<gene>
    <name evidence="3" type="ORF">ACFQRF_06385</name>
</gene>
<dbReference type="EMBL" id="JBHTBH010000002">
    <property type="protein sequence ID" value="MFC7327366.1"/>
    <property type="molecule type" value="Genomic_DNA"/>
</dbReference>
<dbReference type="SUPFAM" id="SSF49785">
    <property type="entry name" value="Galactose-binding domain-like"/>
    <property type="match status" value="1"/>
</dbReference>
<comment type="caution">
    <text evidence="3">The sequence shown here is derived from an EMBL/GenBank/DDBJ whole genome shotgun (WGS) entry which is preliminary data.</text>
</comment>
<dbReference type="Proteomes" id="UP001596540">
    <property type="component" value="Unassembled WGS sequence"/>
</dbReference>
<proteinExistence type="predicted"/>
<feature type="signal peptide" evidence="1">
    <location>
        <begin position="1"/>
        <end position="38"/>
    </location>
</feature>
<feature type="chain" id="PRO_5046518359" evidence="1">
    <location>
        <begin position="39"/>
        <end position="553"/>
    </location>
</feature>
<dbReference type="InterPro" id="IPR011047">
    <property type="entry name" value="Quinoprotein_ADH-like_sf"/>
</dbReference>
<sequence length="553" mass="59955">MSDRSPASPAARAVSRSGGGALALLLAAGLAAPAPASAGTAAIVPEEVARIDISAAGGGARLLLGDVSGDGRRDLVMMQPTYSADDRYIGRQVQALTAYDLSGDLLWQIGEPDPRVTTNGTDIPAQIHDVDGDGRNEVVAVMNDRFTVFDGRTGEFVRDFALPDPEAHDAIAFADLRGLGEPRDILLKDRYERIWALDEHGEQLWTHHGNTGHYPWPYDLDGDGRHELMAGYDLLGPDGSVRWSADMADHADTMWFGDVDGDGGTNIVLGGAETVAHDPDGREVWRNDDTVESQNVILGDFRPDLPGLETLGLDRIDRGENGVDGLFLIDAQGEMLFREDRQTRGCWGSIPDRIHNWDGRHSDLIMAWNRGCGEPPSIFDGEGNVVTRFDVDGRLAHADLCGDDRPEVVDFVMGETAHVYANGGCDLDSHVTGTPLPQLKQQYNFTRYTAGEQPVDHAAGRERDRLRGTPGWRIDLGARREITGVVLSGSNHGGYRIATSTDGRAWTPLAEGRLTRRDGSAEHDVTAVGRHVRVVFDDPAAAARARIEVLGNR</sequence>
<name>A0ABW2KDN9_9ACTN</name>
<evidence type="ECO:0000313" key="4">
    <source>
        <dbReference type="Proteomes" id="UP001596540"/>
    </source>
</evidence>
<protein>
    <submittedName>
        <fullName evidence="3">Discoidin domain-containing protein</fullName>
    </submittedName>
</protein>
<keyword evidence="1" id="KW-0732">Signal</keyword>
<evidence type="ECO:0000259" key="2">
    <source>
        <dbReference type="PROSITE" id="PS50022"/>
    </source>
</evidence>
<accession>A0ABW2KDN9</accession>